<evidence type="ECO:0000256" key="4">
    <source>
        <dbReference type="ARBA" id="ARBA00012791"/>
    </source>
</evidence>
<dbReference type="EMBL" id="BRXW01000030">
    <property type="protein sequence ID" value="GMI01042.1"/>
    <property type="molecule type" value="Genomic_DNA"/>
</dbReference>
<dbReference type="InterPro" id="IPR050074">
    <property type="entry name" value="DHO_dehydrogenase"/>
</dbReference>
<comment type="catalytic activity">
    <reaction evidence="10 11">
        <text>(S)-dihydroorotate + a quinone = orotate + a quinol</text>
        <dbReference type="Rhea" id="RHEA:30187"/>
        <dbReference type="ChEBI" id="CHEBI:24646"/>
        <dbReference type="ChEBI" id="CHEBI:30839"/>
        <dbReference type="ChEBI" id="CHEBI:30864"/>
        <dbReference type="ChEBI" id="CHEBI:132124"/>
        <dbReference type="EC" id="1.3.5.2"/>
    </reaction>
</comment>
<evidence type="ECO:0000256" key="1">
    <source>
        <dbReference type="ARBA" id="ARBA00004370"/>
    </source>
</evidence>
<evidence type="ECO:0000313" key="14">
    <source>
        <dbReference type="Proteomes" id="UP001165122"/>
    </source>
</evidence>
<keyword evidence="7 11" id="KW-0288">FMN</keyword>
<dbReference type="Pfam" id="PF01180">
    <property type="entry name" value="DHO_dh"/>
    <property type="match status" value="1"/>
</dbReference>
<evidence type="ECO:0000256" key="11">
    <source>
        <dbReference type="RuleBase" id="RU361255"/>
    </source>
</evidence>
<name>A0A9W7C6S2_9STRA</name>
<dbReference type="GO" id="GO:0106430">
    <property type="term" value="F:dihydroorotate dehydrogenase (quinone) activity"/>
    <property type="evidence" value="ECO:0007669"/>
    <property type="project" value="UniProtKB-EC"/>
</dbReference>
<dbReference type="InterPro" id="IPR005720">
    <property type="entry name" value="Dihydroorotate_DH_cat"/>
</dbReference>
<dbReference type="InterPro" id="IPR013785">
    <property type="entry name" value="Aldolase_TIM"/>
</dbReference>
<dbReference type="OrthoDB" id="14784at2759"/>
<dbReference type="NCBIfam" id="TIGR01036">
    <property type="entry name" value="pyrD_sub2"/>
    <property type="match status" value="1"/>
</dbReference>
<comment type="cofactor">
    <cofactor evidence="11">
        <name>FMN</name>
        <dbReference type="ChEBI" id="CHEBI:58210"/>
    </cofactor>
    <text evidence="11">Binds 1 FMN per subunit.</text>
</comment>
<accession>A0A9W7C6S2</accession>
<dbReference type="PANTHER" id="PTHR48109">
    <property type="entry name" value="DIHYDROOROTATE DEHYDROGENASE (QUINONE), MITOCHONDRIAL-RELATED"/>
    <property type="match status" value="1"/>
</dbReference>
<evidence type="ECO:0000256" key="10">
    <source>
        <dbReference type="ARBA" id="ARBA00048639"/>
    </source>
</evidence>
<dbReference type="NCBIfam" id="NF003652">
    <property type="entry name" value="PRK05286.2-5"/>
    <property type="match status" value="1"/>
</dbReference>
<evidence type="ECO:0000259" key="12">
    <source>
        <dbReference type="Pfam" id="PF01180"/>
    </source>
</evidence>
<evidence type="ECO:0000256" key="7">
    <source>
        <dbReference type="ARBA" id="ARBA00022643"/>
    </source>
</evidence>
<dbReference type="InterPro" id="IPR001295">
    <property type="entry name" value="Dihydroorotate_DH_CS"/>
</dbReference>
<dbReference type="CDD" id="cd04738">
    <property type="entry name" value="DHOD_2_like"/>
    <property type="match status" value="1"/>
</dbReference>
<dbReference type="PANTHER" id="PTHR48109:SF4">
    <property type="entry name" value="DIHYDROOROTATE DEHYDROGENASE (QUINONE), MITOCHONDRIAL"/>
    <property type="match status" value="1"/>
</dbReference>
<dbReference type="GO" id="GO:0005743">
    <property type="term" value="C:mitochondrial inner membrane"/>
    <property type="evidence" value="ECO:0007669"/>
    <property type="project" value="UniProtKB-SubCell"/>
</dbReference>
<evidence type="ECO:0000313" key="13">
    <source>
        <dbReference type="EMBL" id="GMI01042.1"/>
    </source>
</evidence>
<keyword evidence="11" id="KW-0999">Mitochondrion inner membrane</keyword>
<dbReference type="EC" id="1.3.5.2" evidence="4 11"/>
<dbReference type="Proteomes" id="UP001165122">
    <property type="component" value="Unassembled WGS sequence"/>
</dbReference>
<dbReference type="GO" id="GO:0006207">
    <property type="term" value="P:'de novo' pyrimidine nucleobase biosynthetic process"/>
    <property type="evidence" value="ECO:0007669"/>
    <property type="project" value="InterPro"/>
</dbReference>
<sequence length="416" mass="44813">MAAYIRSRIFGGGRNTLVLSSAFLISIFNPDDYANIRSTSLYHLLSDSYITPLLCQILDGEQAHKFAIQAVKYAGVRDGPSAGYRPLHTPYLCTTLKGCNGRTLFLRNPILLSAGFDKDADSIIPLLASGFGGVEIGSVTPLPQPGNPKPRVFRLNEDNGVINRYGFNSSGLATVKSNLVKSYEGLDFVKKYHDLGDDEVGIIGVNFGKNTQSSDATADYVKGIKTLGPLSSYIVINVSCPNIKNLTKLQNDLKPLLEECSKARDEVCKEKMMFVKVGPDLSEDGIRDISNVILNSSVDGIIVSNTSSKLRETLTSEFKNEKGGLSGRPIRDISTKSIREFRKYLGGEVPIIGVGGVEDTASALEKLEAGASAVQIYTGLTYGGLGIVSKIKEGLVEECTKRGVANVSELVGKSLK</sequence>
<dbReference type="PROSITE" id="PS00911">
    <property type="entry name" value="DHODEHASE_1"/>
    <property type="match status" value="1"/>
</dbReference>
<dbReference type="AlphaFoldDB" id="A0A9W7C6S2"/>
<dbReference type="PROSITE" id="PS00912">
    <property type="entry name" value="DHODEHASE_2"/>
    <property type="match status" value="1"/>
</dbReference>
<feature type="domain" description="Dihydroorotate dehydrogenase catalytic" evidence="12">
    <location>
        <begin position="106"/>
        <end position="397"/>
    </location>
</feature>
<dbReference type="SUPFAM" id="SSF51395">
    <property type="entry name" value="FMN-linked oxidoreductases"/>
    <property type="match status" value="1"/>
</dbReference>
<organism evidence="13 14">
    <name type="scientific">Triparma laevis f. longispina</name>
    <dbReference type="NCBI Taxonomy" id="1714387"/>
    <lineage>
        <taxon>Eukaryota</taxon>
        <taxon>Sar</taxon>
        <taxon>Stramenopiles</taxon>
        <taxon>Ochrophyta</taxon>
        <taxon>Bolidophyceae</taxon>
        <taxon>Parmales</taxon>
        <taxon>Triparmaceae</taxon>
        <taxon>Triparma</taxon>
    </lineage>
</organism>
<protein>
    <recommendedName>
        <fullName evidence="5 11">Dihydroorotate dehydrogenase (quinone), mitochondrial</fullName>
        <shortName evidence="11">DHOdehase</shortName>
        <ecNumber evidence="4 11">1.3.5.2</ecNumber>
    </recommendedName>
</protein>
<keyword evidence="9" id="KW-0472">Membrane</keyword>
<comment type="pathway">
    <text evidence="2 11">Pyrimidine metabolism; UMP biosynthesis via de novo pathway; orotate from (S)-dihydroorotate (quinone route): step 1/1.</text>
</comment>
<proteinExistence type="inferred from homology"/>
<reference evidence="14" key="1">
    <citation type="journal article" date="2023" name="Commun. Biol.">
        <title>Genome analysis of Parmales, the sister group of diatoms, reveals the evolutionary specialization of diatoms from phago-mixotrophs to photoautotrophs.</title>
        <authorList>
            <person name="Ban H."/>
            <person name="Sato S."/>
            <person name="Yoshikawa S."/>
            <person name="Yamada K."/>
            <person name="Nakamura Y."/>
            <person name="Ichinomiya M."/>
            <person name="Sato N."/>
            <person name="Blanc-Mathieu R."/>
            <person name="Endo H."/>
            <person name="Kuwata A."/>
            <person name="Ogata H."/>
        </authorList>
    </citation>
    <scope>NUCLEOTIDE SEQUENCE [LARGE SCALE GENOMIC DNA]</scope>
    <source>
        <strain evidence="14">NIES 3700</strain>
    </source>
</reference>
<keyword evidence="6 11" id="KW-0285">Flavoprotein</keyword>
<gene>
    <name evidence="13" type="ORF">TrLO_g483</name>
</gene>
<evidence type="ECO:0000256" key="8">
    <source>
        <dbReference type="ARBA" id="ARBA00023002"/>
    </source>
</evidence>
<evidence type="ECO:0000256" key="6">
    <source>
        <dbReference type="ARBA" id="ARBA00022630"/>
    </source>
</evidence>
<comment type="subcellular location">
    <subcellularLocation>
        <location evidence="1">Membrane</location>
    </subcellularLocation>
    <subcellularLocation>
        <location evidence="11">Mitochondrion inner membrane</location>
        <topology evidence="11">Single-pass membrane protein</topology>
    </subcellularLocation>
</comment>
<evidence type="ECO:0000256" key="5">
    <source>
        <dbReference type="ARBA" id="ARBA00017599"/>
    </source>
</evidence>
<keyword evidence="8 11" id="KW-0560">Oxidoreductase</keyword>
<dbReference type="GO" id="GO:0009220">
    <property type="term" value="P:pyrimidine ribonucleotide biosynthetic process"/>
    <property type="evidence" value="ECO:0007669"/>
    <property type="project" value="TreeGrafter"/>
</dbReference>
<evidence type="ECO:0000256" key="2">
    <source>
        <dbReference type="ARBA" id="ARBA00005161"/>
    </source>
</evidence>
<keyword evidence="11" id="KW-0496">Mitochondrion</keyword>
<evidence type="ECO:0000256" key="3">
    <source>
        <dbReference type="ARBA" id="ARBA00005359"/>
    </source>
</evidence>
<keyword evidence="14" id="KW-1185">Reference proteome</keyword>
<dbReference type="Gene3D" id="3.20.20.70">
    <property type="entry name" value="Aldolase class I"/>
    <property type="match status" value="1"/>
</dbReference>
<evidence type="ECO:0000256" key="9">
    <source>
        <dbReference type="ARBA" id="ARBA00023136"/>
    </source>
</evidence>
<dbReference type="InterPro" id="IPR005719">
    <property type="entry name" value="Dihydroorotate_DH_2"/>
</dbReference>
<comment type="similarity">
    <text evidence="3 11">Belongs to the dihydroorotate dehydrogenase family. Type 2 subfamily.</text>
</comment>
<comment type="caution">
    <text evidence="13">The sequence shown here is derived from an EMBL/GenBank/DDBJ whole genome shotgun (WGS) entry which is preliminary data.</text>
</comment>